<name>A0A382XRV2_9ZZZZ</name>
<keyword evidence="1" id="KW-1133">Transmembrane helix</keyword>
<accession>A0A382XRV2</accession>
<protein>
    <submittedName>
        <fullName evidence="2">Uncharacterized protein</fullName>
    </submittedName>
</protein>
<organism evidence="2">
    <name type="scientific">marine metagenome</name>
    <dbReference type="NCBI Taxonomy" id="408172"/>
    <lineage>
        <taxon>unclassified sequences</taxon>
        <taxon>metagenomes</taxon>
        <taxon>ecological metagenomes</taxon>
    </lineage>
</organism>
<keyword evidence="1" id="KW-0812">Transmembrane</keyword>
<dbReference type="AlphaFoldDB" id="A0A382XRV2"/>
<feature type="transmembrane region" description="Helical" evidence="1">
    <location>
        <begin position="47"/>
        <end position="64"/>
    </location>
</feature>
<evidence type="ECO:0000256" key="1">
    <source>
        <dbReference type="SAM" id="Phobius"/>
    </source>
</evidence>
<dbReference type="EMBL" id="UINC01169834">
    <property type="protein sequence ID" value="SVD73570.1"/>
    <property type="molecule type" value="Genomic_DNA"/>
</dbReference>
<feature type="non-terminal residue" evidence="2">
    <location>
        <position position="268"/>
    </location>
</feature>
<reference evidence="2" key="1">
    <citation type="submission" date="2018-05" db="EMBL/GenBank/DDBJ databases">
        <authorList>
            <person name="Lanie J.A."/>
            <person name="Ng W.-L."/>
            <person name="Kazmierczak K.M."/>
            <person name="Andrzejewski T.M."/>
            <person name="Davidsen T.M."/>
            <person name="Wayne K.J."/>
            <person name="Tettelin H."/>
            <person name="Glass J.I."/>
            <person name="Rusch D."/>
            <person name="Podicherti R."/>
            <person name="Tsui H.-C.T."/>
            <person name="Winkler M.E."/>
        </authorList>
    </citation>
    <scope>NUCLEOTIDE SEQUENCE</scope>
</reference>
<feature type="transmembrane region" description="Helical" evidence="1">
    <location>
        <begin position="132"/>
        <end position="153"/>
    </location>
</feature>
<feature type="non-terminal residue" evidence="2">
    <location>
        <position position="1"/>
    </location>
</feature>
<evidence type="ECO:0000313" key="2">
    <source>
        <dbReference type="EMBL" id="SVD73570.1"/>
    </source>
</evidence>
<proteinExistence type="predicted"/>
<sequence length="268" mass="27973">YRSQEKFLRVRLPFAAPEIKNLQRKVTARLQQRKPQIVLDQSGRKKLLYGTFGLSYGYYGWAVPAVLGVDDGKSSVALYMLTSSAGFYLPLSLTKKISVTDAAATFSIYGGSRGIVHGIALAHLLSEDPFKRGILAAGMLVSVAETFAGFRIASRSKMSAGTTETIGTGGDFGIGLGVAAAILTNGFGERNQAVAGSVLLGAGAGLWSGKLLADHQPFTVGDAHIFRGLGLLGAYVPLAVVDITGTDNEKAYTVASMLGALAGLGLGN</sequence>
<keyword evidence="1" id="KW-0472">Membrane</keyword>
<gene>
    <name evidence="2" type="ORF">METZ01_LOCUS426424</name>
</gene>